<feature type="domain" description="Transposable element P transposase-like RNase H C-terminal" evidence="1">
    <location>
        <begin position="106"/>
        <end position="136"/>
    </location>
</feature>
<dbReference type="EMBL" id="BLXT01007896">
    <property type="protein sequence ID" value="GFO43660.1"/>
    <property type="molecule type" value="Genomic_DNA"/>
</dbReference>
<name>A0AAV4DHQ8_9GAST</name>
<reference evidence="2 3" key="1">
    <citation type="journal article" date="2021" name="Elife">
        <title>Chloroplast acquisition without the gene transfer in kleptoplastic sea slugs, Plakobranchus ocellatus.</title>
        <authorList>
            <person name="Maeda T."/>
            <person name="Takahashi S."/>
            <person name="Yoshida T."/>
            <person name="Shimamura S."/>
            <person name="Takaki Y."/>
            <person name="Nagai Y."/>
            <person name="Toyoda A."/>
            <person name="Suzuki Y."/>
            <person name="Arimoto A."/>
            <person name="Ishii H."/>
            <person name="Satoh N."/>
            <person name="Nishiyama T."/>
            <person name="Hasebe M."/>
            <person name="Maruyama T."/>
            <person name="Minagawa J."/>
            <person name="Obokata J."/>
            <person name="Shigenobu S."/>
        </authorList>
    </citation>
    <scope>NUCLEOTIDE SEQUENCE [LARGE SCALE GENOMIC DNA]</scope>
</reference>
<proteinExistence type="predicted"/>
<keyword evidence="3" id="KW-1185">Reference proteome</keyword>
<dbReference type="Pfam" id="PF21789">
    <property type="entry name" value="TNP-like_RNaseH_C"/>
    <property type="match status" value="1"/>
</dbReference>
<protein>
    <submittedName>
        <fullName evidence="2">Transposable element p transposase</fullName>
    </submittedName>
</protein>
<evidence type="ECO:0000259" key="1">
    <source>
        <dbReference type="Pfam" id="PF21789"/>
    </source>
</evidence>
<evidence type="ECO:0000313" key="2">
    <source>
        <dbReference type="EMBL" id="GFO43660.1"/>
    </source>
</evidence>
<accession>A0AAV4DHQ8</accession>
<gene>
    <name evidence="2" type="ORF">PoB_007016500</name>
</gene>
<dbReference type="InterPro" id="IPR048367">
    <property type="entry name" value="TNP-like_RNaseH_C"/>
</dbReference>
<organism evidence="2 3">
    <name type="scientific">Plakobranchus ocellatus</name>
    <dbReference type="NCBI Taxonomy" id="259542"/>
    <lineage>
        <taxon>Eukaryota</taxon>
        <taxon>Metazoa</taxon>
        <taxon>Spiralia</taxon>
        <taxon>Lophotrochozoa</taxon>
        <taxon>Mollusca</taxon>
        <taxon>Gastropoda</taxon>
        <taxon>Heterobranchia</taxon>
        <taxon>Euthyneura</taxon>
        <taxon>Panpulmonata</taxon>
        <taxon>Sacoglossa</taxon>
        <taxon>Placobranchoidea</taxon>
        <taxon>Plakobranchidae</taxon>
        <taxon>Plakobranchus</taxon>
    </lineage>
</organism>
<dbReference type="AlphaFoldDB" id="A0AAV4DHQ8"/>
<evidence type="ECO:0000313" key="3">
    <source>
        <dbReference type="Proteomes" id="UP000735302"/>
    </source>
</evidence>
<comment type="caution">
    <text evidence="2">The sequence shown here is derived from an EMBL/GenBank/DDBJ whole genome shotgun (WGS) entry which is preliminary data.</text>
</comment>
<dbReference type="Proteomes" id="UP000735302">
    <property type="component" value="Unassembled WGS sequence"/>
</dbReference>
<sequence length="227" mass="25551">MVNLSALPPEAMATAHFAKKFDQLFNCFNSKAFHSKQVMGHAISVNSEHLRFLNETQEWLNTVRANNQSGSIPCLKGWKLSISCLKMLWDDVRESHGFRYLLTDRLNQECLENLFSVIRGKGGHRFNPSPQEFRAALRQTMVDAVLVQSKSQNCRGDIDAFLFSLDQVPSLGTNAAVDSRLRRDVPKSLPPLMSVPPESIDLTLGRGKCRNIHSRLHCQESISPSML</sequence>